<reference evidence="2" key="2">
    <citation type="journal article" date="2015" name="Fish Shellfish Immunol.">
        <title>Early steps in the European eel (Anguilla anguilla)-Vibrio vulnificus interaction in the gills: Role of the RtxA13 toxin.</title>
        <authorList>
            <person name="Callol A."/>
            <person name="Pajuelo D."/>
            <person name="Ebbesson L."/>
            <person name="Teles M."/>
            <person name="MacKenzie S."/>
            <person name="Amaro C."/>
        </authorList>
    </citation>
    <scope>NUCLEOTIDE SEQUENCE</scope>
</reference>
<dbReference type="EMBL" id="GBXM01008477">
    <property type="protein sequence ID" value="JAI00101.1"/>
    <property type="molecule type" value="Transcribed_RNA"/>
</dbReference>
<keyword evidence="1" id="KW-0812">Transmembrane</keyword>
<accession>A0A0E9XE33</accession>
<keyword evidence="1" id="KW-1133">Transmembrane helix</keyword>
<protein>
    <submittedName>
        <fullName evidence="2">Uncharacterized protein</fullName>
    </submittedName>
</protein>
<feature type="transmembrane region" description="Helical" evidence="1">
    <location>
        <begin position="6"/>
        <end position="27"/>
    </location>
</feature>
<name>A0A0E9XE33_ANGAN</name>
<sequence length="39" mass="4512">MRLDTPGVQAVLCLILMLEPFLSEYLIKKKETMLDWSSV</sequence>
<dbReference type="AlphaFoldDB" id="A0A0E9XE33"/>
<keyword evidence="1" id="KW-0472">Membrane</keyword>
<evidence type="ECO:0000313" key="2">
    <source>
        <dbReference type="EMBL" id="JAI00101.1"/>
    </source>
</evidence>
<evidence type="ECO:0000256" key="1">
    <source>
        <dbReference type="SAM" id="Phobius"/>
    </source>
</evidence>
<proteinExistence type="predicted"/>
<organism evidence="2">
    <name type="scientific">Anguilla anguilla</name>
    <name type="common">European freshwater eel</name>
    <name type="synonym">Muraena anguilla</name>
    <dbReference type="NCBI Taxonomy" id="7936"/>
    <lineage>
        <taxon>Eukaryota</taxon>
        <taxon>Metazoa</taxon>
        <taxon>Chordata</taxon>
        <taxon>Craniata</taxon>
        <taxon>Vertebrata</taxon>
        <taxon>Euteleostomi</taxon>
        <taxon>Actinopterygii</taxon>
        <taxon>Neopterygii</taxon>
        <taxon>Teleostei</taxon>
        <taxon>Anguilliformes</taxon>
        <taxon>Anguillidae</taxon>
        <taxon>Anguilla</taxon>
    </lineage>
</organism>
<reference evidence="2" key="1">
    <citation type="submission" date="2014-11" db="EMBL/GenBank/DDBJ databases">
        <authorList>
            <person name="Amaro Gonzalez C."/>
        </authorList>
    </citation>
    <scope>NUCLEOTIDE SEQUENCE</scope>
</reference>